<organism evidence="5 6">
    <name type="scientific">Desulfosporosinus lacus DSM 15449</name>
    <dbReference type="NCBI Taxonomy" id="1121420"/>
    <lineage>
        <taxon>Bacteria</taxon>
        <taxon>Bacillati</taxon>
        <taxon>Bacillota</taxon>
        <taxon>Clostridia</taxon>
        <taxon>Eubacteriales</taxon>
        <taxon>Desulfitobacteriaceae</taxon>
        <taxon>Desulfosporosinus</taxon>
    </lineage>
</organism>
<dbReference type="InterPro" id="IPR002346">
    <property type="entry name" value="Mopterin_DH_FAD-bd"/>
</dbReference>
<keyword evidence="2" id="KW-0274">FAD</keyword>
<dbReference type="OrthoDB" id="9789842at2"/>
<evidence type="ECO:0000256" key="1">
    <source>
        <dbReference type="ARBA" id="ARBA00022630"/>
    </source>
</evidence>
<evidence type="ECO:0000256" key="2">
    <source>
        <dbReference type="ARBA" id="ARBA00022827"/>
    </source>
</evidence>
<dbReference type="Pfam" id="PF03450">
    <property type="entry name" value="CO_deh_flav_C"/>
    <property type="match status" value="1"/>
</dbReference>
<dbReference type="RefSeq" id="WP_073030994.1">
    <property type="nucleotide sequence ID" value="NZ_FQXJ01000013.1"/>
</dbReference>
<dbReference type="EMBL" id="FQXJ01000013">
    <property type="protein sequence ID" value="SHI25928.1"/>
    <property type="molecule type" value="Genomic_DNA"/>
</dbReference>
<dbReference type="InterPro" id="IPR016169">
    <property type="entry name" value="FAD-bd_PCMH_sub2"/>
</dbReference>
<keyword evidence="6" id="KW-1185">Reference proteome</keyword>
<dbReference type="Gene3D" id="3.30.43.10">
    <property type="entry name" value="Uridine Diphospho-n-acetylenolpyruvylglucosamine Reductase, domain 2"/>
    <property type="match status" value="1"/>
</dbReference>
<accession>A0A1M5ZP50</accession>
<dbReference type="InterPro" id="IPR005107">
    <property type="entry name" value="CO_DH_flav_C"/>
</dbReference>
<dbReference type="Proteomes" id="UP000183954">
    <property type="component" value="Unassembled WGS sequence"/>
</dbReference>
<feature type="domain" description="FAD-binding PCMH-type" evidence="4">
    <location>
        <begin position="1"/>
        <end position="178"/>
    </location>
</feature>
<dbReference type="InterPro" id="IPR051312">
    <property type="entry name" value="Diverse_Substr_Oxidored"/>
</dbReference>
<dbReference type="InterPro" id="IPR016167">
    <property type="entry name" value="FAD-bd_PCMH_sub1"/>
</dbReference>
<keyword evidence="3" id="KW-0560">Oxidoreductase</keyword>
<dbReference type="InterPro" id="IPR036318">
    <property type="entry name" value="FAD-bd_PCMH-like_sf"/>
</dbReference>
<evidence type="ECO:0000256" key="3">
    <source>
        <dbReference type="ARBA" id="ARBA00023002"/>
    </source>
</evidence>
<dbReference type="InterPro" id="IPR036683">
    <property type="entry name" value="CO_DH_flav_C_dom_sf"/>
</dbReference>
<protein>
    <submittedName>
        <fullName evidence="5">Carbon-monoxide dehydrogenase medium subunit</fullName>
    </submittedName>
</protein>
<dbReference type="PANTHER" id="PTHR42659:SF2">
    <property type="entry name" value="XANTHINE DEHYDROGENASE SUBUNIT C-RELATED"/>
    <property type="match status" value="1"/>
</dbReference>
<dbReference type="GO" id="GO:0071949">
    <property type="term" value="F:FAD binding"/>
    <property type="evidence" value="ECO:0007669"/>
    <property type="project" value="InterPro"/>
</dbReference>
<dbReference type="InterPro" id="IPR016166">
    <property type="entry name" value="FAD-bd_PCMH"/>
</dbReference>
<dbReference type="STRING" id="1121420.SAMN02746098_03501"/>
<dbReference type="AlphaFoldDB" id="A0A1M5ZP50"/>
<evidence type="ECO:0000313" key="6">
    <source>
        <dbReference type="Proteomes" id="UP000183954"/>
    </source>
</evidence>
<dbReference type="SUPFAM" id="SSF55447">
    <property type="entry name" value="CO dehydrogenase flavoprotein C-terminal domain-like"/>
    <property type="match status" value="1"/>
</dbReference>
<reference evidence="6" key="1">
    <citation type="submission" date="2016-11" db="EMBL/GenBank/DDBJ databases">
        <authorList>
            <person name="Varghese N."/>
            <person name="Submissions S."/>
        </authorList>
    </citation>
    <scope>NUCLEOTIDE SEQUENCE [LARGE SCALE GENOMIC DNA]</scope>
    <source>
        <strain evidence="6">DSM 15449</strain>
    </source>
</reference>
<dbReference type="Pfam" id="PF00941">
    <property type="entry name" value="FAD_binding_5"/>
    <property type="match status" value="1"/>
</dbReference>
<name>A0A1M5ZP50_9FIRM</name>
<dbReference type="PROSITE" id="PS51387">
    <property type="entry name" value="FAD_PCMH"/>
    <property type="match status" value="1"/>
</dbReference>
<dbReference type="FunFam" id="3.30.465.10:FF:000017">
    <property type="entry name" value="Xanthine dehydrogenase, FAD binding subunit"/>
    <property type="match status" value="1"/>
</dbReference>
<sequence length="289" mass="30576">MYLPDFDYYAPDSLAETCEALERFGAKAKVLSGGTDIIAKMKSGLLSPGVLISLKKLEDLKKIDYVSGKGVVIGALSTHNDLVNSKILNDKYLSVSEAAHNMASNQIRNIGTVGGNLCNAVPSADLPPILIALGATIKLVGTKGERVMLLEDLFTGPMKTVIAENEILTEIVIPDQLSTGSNYIKFGLRRSGALAVVGIAVAVTVNGGTITEAKIAIGAAAPTPIRAREAEKFLQGKTISDDLLAEAGVIASGESKPISDIRGSAEYRRDLIRVLTRRALHKAINEGHV</sequence>
<proteinExistence type="predicted"/>
<dbReference type="SMART" id="SM01092">
    <property type="entry name" value="CO_deh_flav_C"/>
    <property type="match status" value="1"/>
</dbReference>
<dbReference type="Gene3D" id="3.30.465.10">
    <property type="match status" value="1"/>
</dbReference>
<evidence type="ECO:0000259" key="4">
    <source>
        <dbReference type="PROSITE" id="PS51387"/>
    </source>
</evidence>
<dbReference type="Gene3D" id="3.30.390.50">
    <property type="entry name" value="CO dehydrogenase flavoprotein, C-terminal domain"/>
    <property type="match status" value="1"/>
</dbReference>
<gene>
    <name evidence="5" type="ORF">SAMN02746098_03501</name>
</gene>
<dbReference type="GO" id="GO:0016491">
    <property type="term" value="F:oxidoreductase activity"/>
    <property type="evidence" value="ECO:0007669"/>
    <property type="project" value="UniProtKB-KW"/>
</dbReference>
<evidence type="ECO:0000313" key="5">
    <source>
        <dbReference type="EMBL" id="SHI25928.1"/>
    </source>
</evidence>
<dbReference type="PANTHER" id="PTHR42659">
    <property type="entry name" value="XANTHINE DEHYDROGENASE SUBUNIT C-RELATED"/>
    <property type="match status" value="1"/>
</dbReference>
<dbReference type="SUPFAM" id="SSF56176">
    <property type="entry name" value="FAD-binding/transporter-associated domain-like"/>
    <property type="match status" value="1"/>
</dbReference>
<keyword evidence="1" id="KW-0285">Flavoprotein</keyword>